<evidence type="ECO:0000313" key="2">
    <source>
        <dbReference type="Proteomes" id="UP000314294"/>
    </source>
</evidence>
<proteinExistence type="predicted"/>
<name>A0A4Z2IIE8_9TELE</name>
<dbReference type="EMBL" id="SRLO01000080">
    <property type="protein sequence ID" value="TNN77760.1"/>
    <property type="molecule type" value="Genomic_DNA"/>
</dbReference>
<evidence type="ECO:0000313" key="1">
    <source>
        <dbReference type="EMBL" id="TNN77760.1"/>
    </source>
</evidence>
<gene>
    <name evidence="1" type="ORF">EYF80_012058</name>
</gene>
<organism evidence="1 2">
    <name type="scientific">Liparis tanakae</name>
    <name type="common">Tanaka's snailfish</name>
    <dbReference type="NCBI Taxonomy" id="230148"/>
    <lineage>
        <taxon>Eukaryota</taxon>
        <taxon>Metazoa</taxon>
        <taxon>Chordata</taxon>
        <taxon>Craniata</taxon>
        <taxon>Vertebrata</taxon>
        <taxon>Euteleostomi</taxon>
        <taxon>Actinopterygii</taxon>
        <taxon>Neopterygii</taxon>
        <taxon>Teleostei</taxon>
        <taxon>Neoteleostei</taxon>
        <taxon>Acanthomorphata</taxon>
        <taxon>Eupercaria</taxon>
        <taxon>Perciformes</taxon>
        <taxon>Cottioidei</taxon>
        <taxon>Cottales</taxon>
        <taxon>Liparidae</taxon>
        <taxon>Liparis</taxon>
    </lineage>
</organism>
<accession>A0A4Z2IIE8</accession>
<dbReference type="AlphaFoldDB" id="A0A4Z2IIE8"/>
<dbReference type="Proteomes" id="UP000314294">
    <property type="component" value="Unassembled WGS sequence"/>
</dbReference>
<comment type="caution">
    <text evidence="1">The sequence shown here is derived from an EMBL/GenBank/DDBJ whole genome shotgun (WGS) entry which is preliminary data.</text>
</comment>
<protein>
    <submittedName>
        <fullName evidence="1">Uncharacterized protein</fullName>
    </submittedName>
</protein>
<reference evidence="1 2" key="1">
    <citation type="submission" date="2019-03" db="EMBL/GenBank/DDBJ databases">
        <title>First draft genome of Liparis tanakae, snailfish: a comprehensive survey of snailfish specific genes.</title>
        <authorList>
            <person name="Kim W."/>
            <person name="Song I."/>
            <person name="Jeong J.-H."/>
            <person name="Kim D."/>
            <person name="Kim S."/>
            <person name="Ryu S."/>
            <person name="Song J.Y."/>
            <person name="Lee S.K."/>
        </authorList>
    </citation>
    <scope>NUCLEOTIDE SEQUENCE [LARGE SCALE GENOMIC DNA]</scope>
    <source>
        <tissue evidence="1">Muscle</tissue>
    </source>
</reference>
<keyword evidence="2" id="KW-1185">Reference proteome</keyword>
<sequence length="103" mass="11067">MTQGYIQANNTASWNVVTSRSYCPTSFLKKSSTSGIRSSSSVGSETKTFSLLRDHAPAFRILMFTLSAVGKKESGSSSLKIVASLTTALYACRGRTTENGQNM</sequence>